<dbReference type="PROSITE" id="PS51710">
    <property type="entry name" value="G_OBG"/>
    <property type="match status" value="1"/>
</dbReference>
<dbReference type="InterPro" id="IPR012676">
    <property type="entry name" value="TGS-like"/>
</dbReference>
<proteinExistence type="predicted"/>
<dbReference type="PANTHER" id="PTHR23305">
    <property type="entry name" value="OBG GTPASE FAMILY"/>
    <property type="match status" value="1"/>
</dbReference>
<protein>
    <recommendedName>
        <fullName evidence="3">OBG-type G domain-containing protein</fullName>
    </recommendedName>
</protein>
<evidence type="ECO:0000259" key="3">
    <source>
        <dbReference type="PROSITE" id="PS51710"/>
    </source>
</evidence>
<dbReference type="SUPFAM" id="SSF52540">
    <property type="entry name" value="P-loop containing nucleoside triphosphate hydrolases"/>
    <property type="match status" value="1"/>
</dbReference>
<keyword evidence="5" id="KW-1185">Reference proteome</keyword>
<feature type="region of interest" description="Disordered" evidence="2">
    <location>
        <begin position="459"/>
        <end position="478"/>
    </location>
</feature>
<dbReference type="InterPro" id="IPR013646">
    <property type="entry name" value="YGR210-like_G4"/>
</dbReference>
<dbReference type="PRINTS" id="PR00326">
    <property type="entry name" value="GTP1OBG"/>
</dbReference>
<keyword evidence="1" id="KW-0547">Nucleotide-binding</keyword>
<dbReference type="OrthoDB" id="545683at2759"/>
<evidence type="ECO:0000256" key="2">
    <source>
        <dbReference type="SAM" id="MobiDB-lite"/>
    </source>
</evidence>
<reference evidence="4 5" key="1">
    <citation type="journal article" date="2018" name="MBio">
        <title>Comparative Genomics Reveals the Core Gene Toolbox for the Fungus-Insect Symbiosis.</title>
        <authorList>
            <person name="Wang Y."/>
            <person name="Stata M."/>
            <person name="Wang W."/>
            <person name="Stajich J.E."/>
            <person name="White M.M."/>
            <person name="Moncalvo J.M."/>
        </authorList>
    </citation>
    <scope>NUCLEOTIDE SEQUENCE [LARGE SCALE GENOMIC DNA]</scope>
    <source>
        <strain evidence="4 5">SWE-8-4</strain>
    </source>
</reference>
<dbReference type="Gene3D" id="3.10.20.30">
    <property type="match status" value="1"/>
</dbReference>
<dbReference type="CDD" id="cd01899">
    <property type="entry name" value="Ygr210"/>
    <property type="match status" value="1"/>
</dbReference>
<dbReference type="Proteomes" id="UP000245383">
    <property type="component" value="Unassembled WGS sequence"/>
</dbReference>
<dbReference type="GO" id="GO:0005525">
    <property type="term" value="F:GTP binding"/>
    <property type="evidence" value="ECO:0007669"/>
    <property type="project" value="InterPro"/>
</dbReference>
<dbReference type="Pfam" id="PF08438">
    <property type="entry name" value="YGR210-like_G4"/>
    <property type="match status" value="1"/>
</dbReference>
<dbReference type="InterPro" id="IPR027417">
    <property type="entry name" value="P-loop_NTPase"/>
</dbReference>
<feature type="domain" description="OBG-type G" evidence="3">
    <location>
        <begin position="4"/>
        <end position="293"/>
    </location>
</feature>
<sequence length="478" mass="52620">MSDFVIACVGKPSAGKSSFLNAVTDATAKVGNYPFTTIEPNQGVAYFPTECPCAKYNKSSFCKPKYGTCDNGTRYVPVRLIDVAGLVPGASEGRGLGNKFLDDLRHADALIHVVDASGTTDENGKETKGYDPVNDIKWLRSEIHAWIYNNLSKQSAPADTLQNQLSGYGSTKEIVISALTLPELKQPIQEWPIELIETFVFSFIDNRFPTIVALNKIDHPDSAKNINKILLKYSKPSKNAKKTLSTTKDLSEKIPDSESLLIDGIDENRIVLTSALSECYLKFMSKNFFIQYKPGDEDFVTLNDDSALVDQLKPISTTMDDELERIRDLVLFRYFTTGTQQTIVKAVESLKMIPVYPVKNISNFTSGPQVLDNQTSDSTNGTISNSADGELSTLQDTGKSVFRDCILVKAGTTVRQLAQRLHDELDKRFTGAETVGNIQLSESEIIVPGKNNIICIKTKPANSSKSNPNSKNLNSQSK</sequence>
<evidence type="ECO:0000256" key="1">
    <source>
        <dbReference type="ARBA" id="ARBA00022741"/>
    </source>
</evidence>
<dbReference type="AlphaFoldDB" id="A0A2T9YY92"/>
<dbReference type="Pfam" id="PF01926">
    <property type="entry name" value="MMR_HSR1"/>
    <property type="match status" value="1"/>
</dbReference>
<dbReference type="GO" id="GO:0005737">
    <property type="term" value="C:cytoplasm"/>
    <property type="evidence" value="ECO:0007669"/>
    <property type="project" value="TreeGrafter"/>
</dbReference>
<dbReference type="PANTHER" id="PTHR23305:SF1">
    <property type="entry name" value="OBG-TYPE G DOMAIN-CONTAINING PROTEIN"/>
    <property type="match status" value="1"/>
</dbReference>
<evidence type="ECO:0000313" key="4">
    <source>
        <dbReference type="EMBL" id="PVU97298.1"/>
    </source>
</evidence>
<gene>
    <name evidence="4" type="ORF">BB561_000635</name>
</gene>
<evidence type="ECO:0000313" key="5">
    <source>
        <dbReference type="Proteomes" id="UP000245383"/>
    </source>
</evidence>
<dbReference type="InterPro" id="IPR012675">
    <property type="entry name" value="Beta-grasp_dom_sf"/>
</dbReference>
<dbReference type="Gene3D" id="1.10.8.470">
    <property type="match status" value="1"/>
</dbReference>
<dbReference type="InterPro" id="IPR006073">
    <property type="entry name" value="GTP-bd"/>
</dbReference>
<comment type="caution">
    <text evidence="4">The sequence shown here is derived from an EMBL/GenBank/DDBJ whole genome shotgun (WGS) entry which is preliminary data.</text>
</comment>
<dbReference type="InterPro" id="IPR031167">
    <property type="entry name" value="G_OBG"/>
</dbReference>
<dbReference type="Gene3D" id="3.40.50.300">
    <property type="entry name" value="P-loop containing nucleotide triphosphate hydrolases"/>
    <property type="match status" value="1"/>
</dbReference>
<feature type="region of interest" description="Disordered" evidence="2">
    <location>
        <begin position="370"/>
        <end position="390"/>
    </location>
</feature>
<accession>A0A2T9YY92</accession>
<dbReference type="EMBL" id="MBFR01000014">
    <property type="protein sequence ID" value="PVU97298.1"/>
    <property type="molecule type" value="Genomic_DNA"/>
</dbReference>
<dbReference type="STRING" id="133385.A0A2T9YY92"/>
<dbReference type="GO" id="GO:0016887">
    <property type="term" value="F:ATP hydrolysis activity"/>
    <property type="evidence" value="ECO:0007669"/>
    <property type="project" value="TreeGrafter"/>
</dbReference>
<dbReference type="SUPFAM" id="SSF81271">
    <property type="entry name" value="TGS-like"/>
    <property type="match status" value="1"/>
</dbReference>
<organism evidence="4 5">
    <name type="scientific">Smittium simulii</name>
    <dbReference type="NCBI Taxonomy" id="133385"/>
    <lineage>
        <taxon>Eukaryota</taxon>
        <taxon>Fungi</taxon>
        <taxon>Fungi incertae sedis</taxon>
        <taxon>Zoopagomycota</taxon>
        <taxon>Kickxellomycotina</taxon>
        <taxon>Harpellomycetes</taxon>
        <taxon>Harpellales</taxon>
        <taxon>Legeriomycetaceae</taxon>
        <taxon>Smittium</taxon>
    </lineage>
</organism>
<name>A0A2T9YY92_9FUNG</name>